<protein>
    <submittedName>
        <fullName evidence="1">Uncharacterized protein</fullName>
    </submittedName>
</protein>
<gene>
    <name evidence="1" type="ORF">CYCCA115_LOCUS3933</name>
</gene>
<keyword evidence="2" id="KW-1185">Reference proteome</keyword>
<dbReference type="AlphaFoldDB" id="A0AAD2FIR7"/>
<name>A0AAD2FIR7_9STRA</name>
<proteinExistence type="predicted"/>
<sequence length="726" mass="81313">MIRPPKHTTMKPYYIRHVVVSFYCLLLALVVGPSVLAHSTTTTTITTTSNTPTRRRQLQDQQALFDEASAKWTSYGDAVDYNFAYLRQDETFPQFQVTVRNSTTIGVDTVYGQPQDRYVFTMDQLLGYISESLSTAGDTVAVNYDKTYGYPTSWNITGSVSLQGTMESFTFFSILREQLNQGKAVWDARPTDSYDYTIHIIGFLPPPYGTPKLVQVRNGTVETILEEDTGEMIDMTTFNLPTIDQAFQNIENALTNYYATVDATFDPTLGYPMEYSLRNSIFVADGNPTYRIYDVVLVAKPDNDDTEGTIVEWQNELATAKALWSERNLSAYNYTFQRFCECPPEFQRAKLVQVVDGDVVAIDGTFGNSLDEAPTLDGLFTIIEAAIQDVIRGNVSSIRTTYDAEYGYPASVFIDYDEMMADEEYIVSATLEEVNGGGGGDDDKAMILNEAKTKWESMGLSNYHFGIVKECRCVFRDPIAIQVSNGEVAQMRNRFGDEVDQDTTGYSLTIEDIFGLIQTGMDEGFSTVDVEYDEEYGYPKKAVLDPRAMTADDEYTLTIDYLAPLTKWQNELEAGKRLWSEQNIKSYNYTYQRSCECLDESQLAKLVQVVDGDVVTTGDVSAQATQRSSLNEAPTLDGLFVIIQDGINRNAFRIVVDYDPKYGYPTSVYIDYYEMIADEEYIVSAVLVEVNDGGANVDPVPDSSAPKTAMIMGHLGLASLLLCMQW</sequence>
<comment type="caution">
    <text evidence="1">The sequence shown here is derived from an EMBL/GenBank/DDBJ whole genome shotgun (WGS) entry which is preliminary data.</text>
</comment>
<evidence type="ECO:0000313" key="1">
    <source>
        <dbReference type="EMBL" id="CAJ1934592.1"/>
    </source>
</evidence>
<dbReference type="Pfam" id="PF19671">
    <property type="entry name" value="DUF6174"/>
    <property type="match status" value="5"/>
</dbReference>
<dbReference type="InterPro" id="IPR046172">
    <property type="entry name" value="DUF6174"/>
</dbReference>
<dbReference type="EMBL" id="CAKOGP040000341">
    <property type="protein sequence ID" value="CAJ1934592.1"/>
    <property type="molecule type" value="Genomic_DNA"/>
</dbReference>
<evidence type="ECO:0000313" key="2">
    <source>
        <dbReference type="Proteomes" id="UP001295423"/>
    </source>
</evidence>
<accession>A0AAD2FIR7</accession>
<reference evidence="1" key="1">
    <citation type="submission" date="2023-08" db="EMBL/GenBank/DDBJ databases">
        <authorList>
            <person name="Audoor S."/>
            <person name="Bilcke G."/>
        </authorList>
    </citation>
    <scope>NUCLEOTIDE SEQUENCE</scope>
</reference>
<dbReference type="Proteomes" id="UP001295423">
    <property type="component" value="Unassembled WGS sequence"/>
</dbReference>
<organism evidence="1 2">
    <name type="scientific">Cylindrotheca closterium</name>
    <dbReference type="NCBI Taxonomy" id="2856"/>
    <lineage>
        <taxon>Eukaryota</taxon>
        <taxon>Sar</taxon>
        <taxon>Stramenopiles</taxon>
        <taxon>Ochrophyta</taxon>
        <taxon>Bacillariophyta</taxon>
        <taxon>Bacillariophyceae</taxon>
        <taxon>Bacillariophycidae</taxon>
        <taxon>Bacillariales</taxon>
        <taxon>Bacillariaceae</taxon>
        <taxon>Cylindrotheca</taxon>
    </lineage>
</organism>